<organism evidence="1 2">
    <name type="scientific">Burkholderia phage BgManors32</name>
    <dbReference type="NCBI Taxonomy" id="2894335"/>
    <lineage>
        <taxon>Viruses</taxon>
        <taxon>Duplodnaviria</taxon>
        <taxon>Heunggongvirae</taxon>
        <taxon>Uroviricota</taxon>
        <taxon>Caudoviricetes</taxon>
        <taxon>Bigmanorsvirus</taxon>
        <taxon>Bigmanorsvirus bgmanors32</taxon>
    </lineage>
</organism>
<accession>A0AAE8YFI3</accession>
<dbReference type="RefSeq" id="YP_010668173.1">
    <property type="nucleotide sequence ID" value="NC_070955.1"/>
</dbReference>
<proteinExistence type="predicted"/>
<reference evidence="1" key="1">
    <citation type="submission" date="2021-10" db="EMBL/GenBank/DDBJ databases">
        <authorList>
            <person name="Gelman D."/>
            <person name="Alkalay-Oren S."/>
            <person name="Coppenhagen-Glazer S."/>
            <person name="Hazan R."/>
        </authorList>
    </citation>
    <scope>NUCLEOTIDE SEQUENCE</scope>
</reference>
<keyword evidence="2" id="KW-1185">Reference proteome</keyword>
<sequence length="84" mass="9783">MKKVRVFKPARAEQKASFRWRNRPHVLRLDAERRARHHAAELAEHLTAVYLRLYPEDAGLIPRSSIEADLRADRAVRDRGPGFL</sequence>
<dbReference type="Proteomes" id="UP000828188">
    <property type="component" value="Segment"/>
</dbReference>
<name>A0AAE8YFI3_9CAUD</name>
<protein>
    <submittedName>
        <fullName evidence="1">Uncharacterized protein</fullName>
    </submittedName>
</protein>
<evidence type="ECO:0000313" key="2">
    <source>
        <dbReference type="Proteomes" id="UP000828188"/>
    </source>
</evidence>
<dbReference type="KEGG" id="vg:77944316"/>
<dbReference type="EMBL" id="OK665842">
    <property type="protein sequence ID" value="UEW68571.1"/>
    <property type="molecule type" value="Genomic_DNA"/>
</dbReference>
<dbReference type="GeneID" id="77944316"/>
<evidence type="ECO:0000313" key="1">
    <source>
        <dbReference type="EMBL" id="UEW68571.1"/>
    </source>
</evidence>